<evidence type="ECO:0000313" key="2">
    <source>
        <dbReference type="Proteomes" id="UP000237340"/>
    </source>
</evidence>
<dbReference type="RefSeq" id="WP_103461971.1">
    <property type="nucleotide sequence ID" value="NZ_PPXD01000028.1"/>
</dbReference>
<protein>
    <submittedName>
        <fullName evidence="1">DUF2316 domain-containing protein</fullName>
    </submittedName>
</protein>
<proteinExistence type="predicted"/>
<name>A0A2S3Z972_9MICO</name>
<reference evidence="1 2" key="1">
    <citation type="submission" date="2018-01" db="EMBL/GenBank/DDBJ databases">
        <title>Cryobacterium sp. nov., from glaciers in China.</title>
        <authorList>
            <person name="Liu Q."/>
            <person name="Xin Y.-H."/>
        </authorList>
    </citation>
    <scope>NUCLEOTIDE SEQUENCE [LARGE SCALE GENOMIC DNA]</scope>
    <source>
        <strain evidence="1 2">TMN-42</strain>
    </source>
</reference>
<accession>A0A2S3Z972</accession>
<dbReference type="AlphaFoldDB" id="A0A2S3Z972"/>
<gene>
    <name evidence="1" type="ORF">C3B61_18595</name>
</gene>
<evidence type="ECO:0000313" key="1">
    <source>
        <dbReference type="EMBL" id="POH62105.1"/>
    </source>
</evidence>
<dbReference type="Proteomes" id="UP000237340">
    <property type="component" value="Unassembled WGS sequence"/>
</dbReference>
<sequence length="104" mass="10999">MSLNRSERGDTRTELNANLVLSGLTPDDIGGALGWTLERTAAALAVAGAAPRDVWLVRDYIDAAITAAGKTPHPYSSLTEQMRSAADSWFGLIDVADVINGATR</sequence>
<organism evidence="1 2">
    <name type="scientific">Cryobacterium zongtaii</name>
    <dbReference type="NCBI Taxonomy" id="1259217"/>
    <lineage>
        <taxon>Bacteria</taxon>
        <taxon>Bacillati</taxon>
        <taxon>Actinomycetota</taxon>
        <taxon>Actinomycetes</taxon>
        <taxon>Micrococcales</taxon>
        <taxon>Microbacteriaceae</taxon>
        <taxon>Cryobacterium</taxon>
    </lineage>
</organism>
<dbReference type="InterPro" id="IPR018757">
    <property type="entry name" value="DUF2316"/>
</dbReference>
<dbReference type="Pfam" id="PF10078">
    <property type="entry name" value="DUF2316"/>
    <property type="match status" value="1"/>
</dbReference>
<dbReference type="EMBL" id="PPXD01000028">
    <property type="protein sequence ID" value="POH62105.1"/>
    <property type="molecule type" value="Genomic_DNA"/>
</dbReference>
<comment type="caution">
    <text evidence="1">The sequence shown here is derived from an EMBL/GenBank/DDBJ whole genome shotgun (WGS) entry which is preliminary data.</text>
</comment>
<keyword evidence="2" id="KW-1185">Reference proteome</keyword>